<evidence type="ECO:0000256" key="1">
    <source>
        <dbReference type="SAM" id="MobiDB-lite"/>
    </source>
</evidence>
<dbReference type="Proteomes" id="UP000245698">
    <property type="component" value="Unassembled WGS sequence"/>
</dbReference>
<dbReference type="EMBL" id="FUIG01000013">
    <property type="protein sequence ID" value="SJM28533.1"/>
    <property type="molecule type" value="Genomic_DNA"/>
</dbReference>
<feature type="compositionally biased region" description="Basic and acidic residues" evidence="1">
    <location>
        <begin position="19"/>
        <end position="31"/>
    </location>
</feature>
<protein>
    <submittedName>
        <fullName evidence="2">Uncharacterized protein</fullName>
    </submittedName>
</protein>
<name>A0A2P9ABN4_9HYPH</name>
<proteinExistence type="predicted"/>
<evidence type="ECO:0000313" key="3">
    <source>
        <dbReference type="Proteomes" id="UP000245698"/>
    </source>
</evidence>
<organism evidence="2 3">
    <name type="scientific">Mesorhizobium delmotii</name>
    <dbReference type="NCBI Taxonomy" id="1631247"/>
    <lineage>
        <taxon>Bacteria</taxon>
        <taxon>Pseudomonadati</taxon>
        <taxon>Pseudomonadota</taxon>
        <taxon>Alphaproteobacteria</taxon>
        <taxon>Hyphomicrobiales</taxon>
        <taxon>Phyllobacteriaceae</taxon>
        <taxon>Mesorhizobium</taxon>
    </lineage>
</organism>
<keyword evidence="3" id="KW-1185">Reference proteome</keyword>
<dbReference type="AlphaFoldDB" id="A0A2P9ABN4"/>
<sequence>MSASARPVDSEALLARTAEQTEKAVKSGNRDRRGKANGVLVTVIRNSGPAAKIAAGEFRLL</sequence>
<gene>
    <name evidence="2" type="ORF">BQ8482_110463</name>
</gene>
<reference evidence="3" key="1">
    <citation type="submission" date="2016-12" db="EMBL/GenBank/DDBJ databases">
        <authorList>
            <person name="Brunel B."/>
        </authorList>
    </citation>
    <scope>NUCLEOTIDE SEQUENCE [LARGE SCALE GENOMIC DNA]</scope>
</reference>
<feature type="region of interest" description="Disordered" evidence="1">
    <location>
        <begin position="1"/>
        <end position="36"/>
    </location>
</feature>
<accession>A0A2P9ABN4</accession>
<evidence type="ECO:0000313" key="2">
    <source>
        <dbReference type="EMBL" id="SJM28533.1"/>
    </source>
</evidence>